<feature type="region of interest" description="Disordered" evidence="1">
    <location>
        <begin position="1"/>
        <end position="34"/>
    </location>
</feature>
<proteinExistence type="predicted"/>
<reference evidence="3" key="1">
    <citation type="submission" date="2025-08" db="UniProtKB">
        <authorList>
            <consortium name="RefSeq"/>
        </authorList>
    </citation>
    <scope>IDENTIFICATION</scope>
    <source>
        <tissue evidence="3">Whole insect</tissue>
    </source>
</reference>
<dbReference type="Gene3D" id="1.10.10.1210">
    <property type="entry name" value="MAGE homology domain, winged helix WH2 motif"/>
    <property type="match status" value="1"/>
</dbReference>
<dbReference type="AlphaFoldDB" id="A0A6P7FZX6"/>
<dbReference type="SMART" id="SM01373">
    <property type="entry name" value="MAGE"/>
    <property type="match status" value="1"/>
</dbReference>
<feature type="compositionally biased region" description="Low complexity" evidence="1">
    <location>
        <begin position="7"/>
        <end position="20"/>
    </location>
</feature>
<dbReference type="OrthoDB" id="205198at2759"/>
<dbReference type="RefSeq" id="XP_028140347.1">
    <property type="nucleotide sequence ID" value="XM_028284546.1"/>
</dbReference>
<dbReference type="PANTHER" id="PTHR11736:SF14">
    <property type="entry name" value="NSE3 HOMOLOG, SMC5-SMC6 COMPLEX COMPONENT"/>
    <property type="match status" value="1"/>
</dbReference>
<name>A0A6P7FZX6_DIAVI</name>
<dbReference type="InterPro" id="IPR002190">
    <property type="entry name" value="MHD_dom"/>
</dbReference>
<feature type="compositionally biased region" description="Polar residues" evidence="1">
    <location>
        <begin position="21"/>
        <end position="31"/>
    </location>
</feature>
<dbReference type="InterPro" id="IPR037445">
    <property type="entry name" value="MAGE"/>
</dbReference>
<dbReference type="GO" id="GO:0005634">
    <property type="term" value="C:nucleus"/>
    <property type="evidence" value="ECO:0007669"/>
    <property type="project" value="TreeGrafter"/>
</dbReference>
<feature type="domain" description="MAGE" evidence="2">
    <location>
        <begin position="34"/>
        <end position="238"/>
    </location>
</feature>
<dbReference type="PROSITE" id="PS50838">
    <property type="entry name" value="MAGE"/>
    <property type="match status" value="1"/>
</dbReference>
<sequence length="261" mass="29860">MGRPTNSSRSKGSQRSLSQLTQESSQRNGNGTDIEDHVNNLVRYFINRAGEHVSFKRTELRKNVLVNVGTQFQEIMNKATKILEEVYGYKILIADSSQNSAKEYLITNALPYKPDPTEYIPPNGYPEDANKVFTLLVLSHVFMSNNSVSDNSLYSFLETFGIDVQRRHEIFGSIKDCLNVLKNKKYINMETEQLSKKVTFSWGSRAEKEISKLEVLKFVCKMYKTTTPTAWIKQYQSVQEQMQANEINNVDEDGLTQNTQS</sequence>
<dbReference type="InParanoid" id="A0A6P7FZX6"/>
<organism evidence="3">
    <name type="scientific">Diabrotica virgifera virgifera</name>
    <name type="common">western corn rootworm</name>
    <dbReference type="NCBI Taxonomy" id="50390"/>
    <lineage>
        <taxon>Eukaryota</taxon>
        <taxon>Metazoa</taxon>
        <taxon>Ecdysozoa</taxon>
        <taxon>Arthropoda</taxon>
        <taxon>Hexapoda</taxon>
        <taxon>Insecta</taxon>
        <taxon>Pterygota</taxon>
        <taxon>Neoptera</taxon>
        <taxon>Endopterygota</taxon>
        <taxon>Coleoptera</taxon>
        <taxon>Polyphaga</taxon>
        <taxon>Cucujiformia</taxon>
        <taxon>Chrysomeloidea</taxon>
        <taxon>Chrysomelidae</taxon>
        <taxon>Galerucinae</taxon>
        <taxon>Diabroticina</taxon>
        <taxon>Diabroticites</taxon>
        <taxon>Diabrotica</taxon>
    </lineage>
</organism>
<dbReference type="Pfam" id="PF01454">
    <property type="entry name" value="MAGE"/>
    <property type="match status" value="1"/>
</dbReference>
<dbReference type="Gene3D" id="1.10.10.1200">
    <property type="entry name" value="MAGE homology domain, winged helix WH1 motif"/>
    <property type="match status" value="1"/>
</dbReference>
<dbReference type="FunCoup" id="A0A6P7FZX6">
    <property type="interactions" value="540"/>
</dbReference>
<gene>
    <name evidence="3" type="primary">LOC114334499</name>
</gene>
<dbReference type="KEGG" id="dvv:114334499"/>
<dbReference type="InterPro" id="IPR041899">
    <property type="entry name" value="MAGE_WH2"/>
</dbReference>
<dbReference type="InterPro" id="IPR041898">
    <property type="entry name" value="MAGE_WH1"/>
</dbReference>
<dbReference type="PANTHER" id="PTHR11736">
    <property type="entry name" value="MELANOMA-ASSOCIATED ANTIGEN MAGE ANTIGEN"/>
    <property type="match status" value="1"/>
</dbReference>
<protein>
    <submittedName>
        <fullName evidence="3">Non-structural maintenance of chromosomes element 3 homolog</fullName>
    </submittedName>
</protein>
<accession>A0A6P7FZX6</accession>
<evidence type="ECO:0000256" key="1">
    <source>
        <dbReference type="SAM" id="MobiDB-lite"/>
    </source>
</evidence>
<evidence type="ECO:0000313" key="3">
    <source>
        <dbReference type="RefSeq" id="XP_028140347.1"/>
    </source>
</evidence>
<evidence type="ECO:0000259" key="2">
    <source>
        <dbReference type="PROSITE" id="PS50838"/>
    </source>
</evidence>
<dbReference type="FunFam" id="1.10.10.1210:FF:000001">
    <property type="entry name" value="melanoma-associated antigen D1"/>
    <property type="match status" value="1"/>
</dbReference>